<dbReference type="Gene3D" id="2.150.10.10">
    <property type="entry name" value="Serralysin-like metalloprotease, C-terminal"/>
    <property type="match status" value="6"/>
</dbReference>
<dbReference type="Proteomes" id="UP000306602">
    <property type="component" value="Unassembled WGS sequence"/>
</dbReference>
<evidence type="ECO:0000256" key="4">
    <source>
        <dbReference type="ARBA" id="ARBA00022656"/>
    </source>
</evidence>
<dbReference type="SUPFAM" id="SSF51120">
    <property type="entry name" value="beta-Roll"/>
    <property type="match status" value="4"/>
</dbReference>
<dbReference type="SUPFAM" id="SSF53300">
    <property type="entry name" value="vWA-like"/>
    <property type="match status" value="1"/>
</dbReference>
<keyword evidence="5" id="KW-0677">Repeat</keyword>
<dbReference type="EMBL" id="SRKY01000001">
    <property type="protein sequence ID" value="THH38805.1"/>
    <property type="molecule type" value="Genomic_DNA"/>
</dbReference>
<comment type="subcellular location">
    <subcellularLocation>
        <location evidence="1">Membrane</location>
    </subcellularLocation>
    <subcellularLocation>
        <location evidence="2">Secreted</location>
    </subcellularLocation>
</comment>
<dbReference type="GO" id="GO:0090729">
    <property type="term" value="F:toxin activity"/>
    <property type="evidence" value="ECO:0007669"/>
    <property type="project" value="UniProtKB-KW"/>
</dbReference>
<dbReference type="InterPro" id="IPR036465">
    <property type="entry name" value="vWFA_dom_sf"/>
</dbReference>
<dbReference type="PANTHER" id="PTHR38340:SF1">
    <property type="entry name" value="S-LAYER PROTEIN"/>
    <property type="match status" value="1"/>
</dbReference>
<evidence type="ECO:0000256" key="7">
    <source>
        <dbReference type="ARBA" id="ARBA00023136"/>
    </source>
</evidence>
<evidence type="ECO:0000313" key="9">
    <source>
        <dbReference type="Proteomes" id="UP000306602"/>
    </source>
</evidence>
<dbReference type="GO" id="GO:0016020">
    <property type="term" value="C:membrane"/>
    <property type="evidence" value="ECO:0007669"/>
    <property type="project" value="UniProtKB-SubCell"/>
</dbReference>
<dbReference type="Gene3D" id="3.40.50.410">
    <property type="entry name" value="von Willebrand factor, type A domain"/>
    <property type="match status" value="1"/>
</dbReference>
<dbReference type="PROSITE" id="PS00330">
    <property type="entry name" value="HEMOLYSIN_CALCIUM"/>
    <property type="match status" value="7"/>
</dbReference>
<dbReference type="OrthoDB" id="7624131at2"/>
<accession>A0A4S4NIS6</accession>
<dbReference type="PANTHER" id="PTHR38340">
    <property type="entry name" value="S-LAYER PROTEIN"/>
    <property type="match status" value="1"/>
</dbReference>
<keyword evidence="7" id="KW-0472">Membrane</keyword>
<dbReference type="Pfam" id="PF00353">
    <property type="entry name" value="HemolysinCabind"/>
    <property type="match status" value="9"/>
</dbReference>
<dbReference type="AlphaFoldDB" id="A0A4S4NIS6"/>
<sequence length="1048" mass="105718">MSVSLPFNLVDGAGFRWDIQRDGQIGDGTLDAFDGGMDNVDQPTVGQADLELFGRQLVLRAGAAVSDPFISLERRIYVPDDAGWARFIDTVTNTGTQATTYTLRLSTNFGSDGASQIIATSSGDQVLDTADSYFINDDTAPEAGDPQVAIAFGDGTRAPDVAGYPISDRADLIFTFDLQPGQSASVMTFAAQSYAPGTLQALAEALAGPLDEDMALGISATLAASILNYHVAGYNEQTTYFGNEGADTLVGSARNEWFLADAGDDTILGQAGADRVDSGVGDDVVLGGDGHDDLRGGGGNDVLQGEAGNDVMDGDAGWGQSRVATADLPGAGQSLALTLTATPATRASETLVDGVITTGAGAAGTNLVIAVDLSGSMNTVFDGAAGLGDLSGDGAPDQMIDLLHAGLAGFIDTMITTGHAGQDVVILGYADTAEVLFDGALGAGASGALSGQIPNGASDYEAALQAAVTAFGTMGAGQNRLVFLSDGVATAGGTYLDTAETLRSGPIGADIQTLALGPLAGVYELDLLDDGVPNNSVGSIGSAADLTSALTAPTLSAAPMDRVEILVNGTLQTVLPASDLEQTPLGLRFQVEAAGLVEDEADDVTARLIAADGAATQVEVMLTLDDEDDQTGDDVLLGGEGDDALEGSGGHDRLIGAAGNDSLYGGAGQDALTGGAGDDWLLGGAGDDILHGGAGADWLIGGDGSDTVSYAGSIAPVIVDLAAQTVFGGDATGDVIAQVENAEGTSQNDNLSGSEADNILRGGLGDDLIDGQAGFDIADYSDVPGGIYVALNLPEGEQDTLSGGIDYLTGIEGLIGSQFDDYLIGNSGYNVLSGGAGADVLKSKGGNDRLYGGGGDDRLIGDAGEERLIGDAGRDEVYGNAGNDLIYGGAGDDYLYGGRDMDVMYGQGGADVMRGNIGGDFMDGGRGADDLRGGGSGDTIFGGSGDDFIMGENGADVLSGGSGRDVLIGGAGEDIFIFDPLCAFDSVRDFEVGVDTLDVSAFHLAGFAALQEIAVDRSSGLRIDFGDGDVAFLEDMALADLSAADVIL</sequence>
<evidence type="ECO:0000256" key="3">
    <source>
        <dbReference type="ARBA" id="ARBA00022525"/>
    </source>
</evidence>
<comment type="caution">
    <text evidence="8">The sequence shown here is derived from an EMBL/GenBank/DDBJ whole genome shotgun (WGS) entry which is preliminary data.</text>
</comment>
<keyword evidence="4" id="KW-0800">Toxin</keyword>
<keyword evidence="3" id="KW-0964">Secreted</keyword>
<dbReference type="InterPro" id="IPR001343">
    <property type="entry name" value="Hemolysn_Ca-bd"/>
</dbReference>
<dbReference type="GO" id="GO:0005509">
    <property type="term" value="F:calcium ion binding"/>
    <property type="evidence" value="ECO:0007669"/>
    <property type="project" value="InterPro"/>
</dbReference>
<dbReference type="InterPro" id="IPR011049">
    <property type="entry name" value="Serralysin-like_metalloprot_C"/>
</dbReference>
<gene>
    <name evidence="8" type="ORF">E4Z66_04395</name>
</gene>
<organism evidence="8 9">
    <name type="scientific">Aliishimia ponticola</name>
    <dbReference type="NCBI Taxonomy" id="2499833"/>
    <lineage>
        <taxon>Bacteria</taxon>
        <taxon>Pseudomonadati</taxon>
        <taxon>Pseudomonadota</taxon>
        <taxon>Alphaproteobacteria</taxon>
        <taxon>Rhodobacterales</taxon>
        <taxon>Paracoccaceae</taxon>
        <taxon>Aliishimia</taxon>
    </lineage>
</organism>
<evidence type="ECO:0000256" key="6">
    <source>
        <dbReference type="ARBA" id="ARBA00023026"/>
    </source>
</evidence>
<protein>
    <submittedName>
        <fullName evidence="8">VWA domain-containing protein</fullName>
    </submittedName>
</protein>
<dbReference type="InterPro" id="IPR018511">
    <property type="entry name" value="Hemolysin-typ_Ca-bd_CS"/>
</dbReference>
<evidence type="ECO:0000256" key="5">
    <source>
        <dbReference type="ARBA" id="ARBA00022737"/>
    </source>
</evidence>
<dbReference type="PRINTS" id="PR01488">
    <property type="entry name" value="RTXTOXINA"/>
</dbReference>
<dbReference type="RefSeq" id="WP_136461714.1">
    <property type="nucleotide sequence ID" value="NZ_SRKY01000001.1"/>
</dbReference>
<proteinExistence type="predicted"/>
<keyword evidence="9" id="KW-1185">Reference proteome</keyword>
<name>A0A4S4NIS6_9RHOB</name>
<evidence type="ECO:0000313" key="8">
    <source>
        <dbReference type="EMBL" id="THH38805.1"/>
    </source>
</evidence>
<evidence type="ECO:0000256" key="2">
    <source>
        <dbReference type="ARBA" id="ARBA00004613"/>
    </source>
</evidence>
<dbReference type="GO" id="GO:0005576">
    <property type="term" value="C:extracellular region"/>
    <property type="evidence" value="ECO:0007669"/>
    <property type="project" value="UniProtKB-SubCell"/>
</dbReference>
<dbReference type="PRINTS" id="PR00313">
    <property type="entry name" value="CABNDNGRPT"/>
</dbReference>
<evidence type="ECO:0000256" key="1">
    <source>
        <dbReference type="ARBA" id="ARBA00004370"/>
    </source>
</evidence>
<keyword evidence="6" id="KW-0843">Virulence</keyword>
<dbReference type="InterPro" id="IPR050557">
    <property type="entry name" value="RTX_toxin/Mannuronan_C5-epim"/>
</dbReference>
<dbReference type="InterPro" id="IPR003995">
    <property type="entry name" value="RTX_toxin_determinant-A"/>
</dbReference>
<reference evidence="8 9" key="1">
    <citation type="submission" date="2019-04" db="EMBL/GenBank/DDBJ databases">
        <title>Shimia ponticola sp. nov., isolated from seawater.</title>
        <authorList>
            <person name="Kim Y.-O."/>
            <person name="Yoon J.-H."/>
        </authorList>
    </citation>
    <scope>NUCLEOTIDE SEQUENCE [LARGE SCALE GENOMIC DNA]</scope>
    <source>
        <strain evidence="8 9">MYP11</strain>
    </source>
</reference>